<dbReference type="Proteomes" id="UP000028411">
    <property type="component" value="Unassembled WGS sequence"/>
</dbReference>
<dbReference type="AlphaFoldDB" id="A0A081RDM4"/>
<name>A0A081RDM4_SPHCR</name>
<reference evidence="2 3" key="1">
    <citation type="submission" date="2014-02" db="EMBL/GenBank/DDBJ databases">
        <title>Whole genome sequence of Sphingobium chlorophenolicum NBRC 16172.</title>
        <authorList>
            <person name="Gan H.M."/>
            <person name="Gan H.Y."/>
            <person name="Chew T.H."/>
            <person name="Savka M.A."/>
        </authorList>
    </citation>
    <scope>NUCLEOTIDE SEQUENCE [LARGE SCALE GENOMIC DNA]</scope>
    <source>
        <strain evidence="2 3">NBRC 16172</strain>
    </source>
</reference>
<dbReference type="PROSITE" id="PS50943">
    <property type="entry name" value="HTH_CROC1"/>
    <property type="match status" value="1"/>
</dbReference>
<dbReference type="InterPro" id="IPR010982">
    <property type="entry name" value="Lambda_DNA-bd_dom_sf"/>
</dbReference>
<dbReference type="SUPFAM" id="SSF47413">
    <property type="entry name" value="lambda repressor-like DNA-binding domains"/>
    <property type="match status" value="1"/>
</dbReference>
<comment type="caution">
    <text evidence="2">The sequence shown here is derived from an EMBL/GenBank/DDBJ whole genome shotgun (WGS) entry which is preliminary data.</text>
</comment>
<dbReference type="CDD" id="cd00093">
    <property type="entry name" value="HTH_XRE"/>
    <property type="match status" value="1"/>
</dbReference>
<dbReference type="GO" id="GO:0003677">
    <property type="term" value="F:DNA binding"/>
    <property type="evidence" value="ECO:0007669"/>
    <property type="project" value="InterPro"/>
</dbReference>
<evidence type="ECO:0000313" key="3">
    <source>
        <dbReference type="Proteomes" id="UP000028411"/>
    </source>
</evidence>
<accession>A0A081RDM4</accession>
<dbReference type="eggNOG" id="COG1476">
    <property type="taxonomic scope" value="Bacteria"/>
</dbReference>
<organism evidence="2 3">
    <name type="scientific">Sphingobium chlorophenolicum</name>
    <dbReference type="NCBI Taxonomy" id="46429"/>
    <lineage>
        <taxon>Bacteria</taxon>
        <taxon>Pseudomonadati</taxon>
        <taxon>Pseudomonadota</taxon>
        <taxon>Alphaproteobacteria</taxon>
        <taxon>Sphingomonadales</taxon>
        <taxon>Sphingomonadaceae</taxon>
        <taxon>Sphingobium</taxon>
    </lineage>
</organism>
<evidence type="ECO:0000259" key="1">
    <source>
        <dbReference type="PROSITE" id="PS50943"/>
    </source>
</evidence>
<dbReference type="EMBL" id="JFHR01000025">
    <property type="protein sequence ID" value="KEQ53297.1"/>
    <property type="molecule type" value="Genomic_DNA"/>
</dbReference>
<dbReference type="Gene3D" id="1.10.260.40">
    <property type="entry name" value="lambda repressor-like DNA-binding domains"/>
    <property type="match status" value="1"/>
</dbReference>
<sequence>MEDMAIYAQLGRAMAARRTSLGLTQQEIADRIGVSRASIANVERGRQKVLLHQVYAIARVLALKSITDLVPATLPKPDTPASVSMLNIDPDGFSEVQLSDLERLVRSALGPEKVDAPR</sequence>
<gene>
    <name evidence="2" type="ORF">BV95_02449</name>
</gene>
<evidence type="ECO:0000313" key="2">
    <source>
        <dbReference type="EMBL" id="KEQ53297.1"/>
    </source>
</evidence>
<dbReference type="InterPro" id="IPR001387">
    <property type="entry name" value="Cro/C1-type_HTH"/>
</dbReference>
<feature type="domain" description="HTH cro/C1-type" evidence="1">
    <location>
        <begin position="14"/>
        <end position="69"/>
    </location>
</feature>
<protein>
    <submittedName>
        <fullName evidence="2">XRE family transcriptional regulator</fullName>
    </submittedName>
</protein>
<proteinExistence type="predicted"/>
<dbReference type="SMART" id="SM00530">
    <property type="entry name" value="HTH_XRE"/>
    <property type="match status" value="1"/>
</dbReference>
<dbReference type="Pfam" id="PF01381">
    <property type="entry name" value="HTH_3"/>
    <property type="match status" value="1"/>
</dbReference>
<dbReference type="OrthoDB" id="7594891at2"/>
<dbReference type="PATRIC" id="fig|46429.4.peg.2424"/>